<dbReference type="RefSeq" id="WP_134132369.1">
    <property type="nucleotide sequence ID" value="NZ_SODU01000004.1"/>
</dbReference>
<accession>A0ABY2F7K3</accession>
<evidence type="ECO:0008006" key="4">
    <source>
        <dbReference type="Google" id="ProtNLM"/>
    </source>
</evidence>
<sequence>MSFDRPNPDDKHKTVSDTELNEALENDELEKGGLDFDKVEHDEGQRSRGPEPTDDGRRAPQDEDVTTGTEGRPVEPPD</sequence>
<evidence type="ECO:0000313" key="3">
    <source>
        <dbReference type="Proteomes" id="UP000295060"/>
    </source>
</evidence>
<feature type="compositionally biased region" description="Basic and acidic residues" evidence="1">
    <location>
        <begin position="1"/>
        <end position="16"/>
    </location>
</feature>
<keyword evidence="3" id="KW-1185">Reference proteome</keyword>
<dbReference type="EMBL" id="SODU01000004">
    <property type="protein sequence ID" value="TDW84249.1"/>
    <property type="molecule type" value="Genomic_DNA"/>
</dbReference>
<name>A0ABY2F7K3_9ACTN</name>
<comment type="caution">
    <text evidence="2">The sequence shown here is derived from an EMBL/GenBank/DDBJ whole genome shotgun (WGS) entry which is preliminary data.</text>
</comment>
<evidence type="ECO:0000256" key="1">
    <source>
        <dbReference type="SAM" id="MobiDB-lite"/>
    </source>
</evidence>
<protein>
    <recommendedName>
        <fullName evidence="4">Autophagy-related protein 2</fullName>
    </recommendedName>
</protein>
<proteinExistence type="predicted"/>
<gene>
    <name evidence="2" type="ORF">EV137_7056</name>
</gene>
<reference evidence="2 3" key="1">
    <citation type="submission" date="2019-03" db="EMBL/GenBank/DDBJ databases">
        <title>Genomic Encyclopedia of Type Strains, Phase III (KMG-III): the genomes of soil and plant-associated and newly described type strains.</title>
        <authorList>
            <person name="Whitman W."/>
        </authorList>
    </citation>
    <scope>NUCLEOTIDE SEQUENCE [LARGE SCALE GENOMIC DNA]</scope>
    <source>
        <strain evidence="2 3">VKMAc-2574</strain>
    </source>
</reference>
<evidence type="ECO:0000313" key="2">
    <source>
        <dbReference type="EMBL" id="TDW84249.1"/>
    </source>
</evidence>
<feature type="compositionally biased region" description="Acidic residues" evidence="1">
    <location>
        <begin position="19"/>
        <end position="28"/>
    </location>
</feature>
<organism evidence="2 3">
    <name type="scientific">Kribbella pratensis</name>
    <dbReference type="NCBI Taxonomy" id="2512112"/>
    <lineage>
        <taxon>Bacteria</taxon>
        <taxon>Bacillati</taxon>
        <taxon>Actinomycetota</taxon>
        <taxon>Actinomycetes</taxon>
        <taxon>Propionibacteriales</taxon>
        <taxon>Kribbellaceae</taxon>
        <taxon>Kribbella</taxon>
    </lineage>
</organism>
<dbReference type="Proteomes" id="UP000295060">
    <property type="component" value="Unassembled WGS sequence"/>
</dbReference>
<feature type="region of interest" description="Disordered" evidence="1">
    <location>
        <begin position="1"/>
        <end position="78"/>
    </location>
</feature>
<feature type="compositionally biased region" description="Basic and acidic residues" evidence="1">
    <location>
        <begin position="29"/>
        <end position="61"/>
    </location>
</feature>